<gene>
    <name evidence="1" type="ORF">GS429_16185</name>
</gene>
<proteinExistence type="predicted"/>
<dbReference type="EMBL" id="WUYX01000053">
    <property type="protein sequence ID" value="MXV63567.1"/>
    <property type="molecule type" value="Genomic_DNA"/>
</dbReference>
<accession>A0A6B0VR78</accession>
<organism evidence="1 2">
    <name type="scientific">Natronorubrum halalkaliphilum</name>
    <dbReference type="NCBI Taxonomy" id="2691917"/>
    <lineage>
        <taxon>Archaea</taxon>
        <taxon>Methanobacteriati</taxon>
        <taxon>Methanobacteriota</taxon>
        <taxon>Stenosarchaea group</taxon>
        <taxon>Halobacteria</taxon>
        <taxon>Halobacteriales</taxon>
        <taxon>Natrialbaceae</taxon>
        <taxon>Natronorubrum</taxon>
    </lineage>
</organism>
<evidence type="ECO:0008006" key="3">
    <source>
        <dbReference type="Google" id="ProtNLM"/>
    </source>
</evidence>
<sequence length="63" mass="7299">MSSFRSPFERLRAKFDESELKCPACGYMDTDGGWRVSTSGSRVQYQFICPTCHAIETREMRLE</sequence>
<dbReference type="OrthoDB" id="165303at2157"/>
<keyword evidence="2" id="KW-1185">Reference proteome</keyword>
<dbReference type="InterPro" id="IPR049696">
    <property type="entry name" value="HVO_0649-like"/>
</dbReference>
<dbReference type="RefSeq" id="WP_160066376.1">
    <property type="nucleotide sequence ID" value="NZ_WUYX01000053.1"/>
</dbReference>
<name>A0A6B0VR78_9EURY</name>
<evidence type="ECO:0000313" key="1">
    <source>
        <dbReference type="EMBL" id="MXV63567.1"/>
    </source>
</evidence>
<reference evidence="1 2" key="1">
    <citation type="submission" date="2020-01" db="EMBL/GenBank/DDBJ databases">
        <title>Natronorubrum sp. JWXQ-INN 674 isolated from Inner Mongolia Autonomous Region of China.</title>
        <authorList>
            <person name="Xue Q."/>
        </authorList>
    </citation>
    <scope>NUCLEOTIDE SEQUENCE [LARGE SCALE GENOMIC DNA]</scope>
    <source>
        <strain evidence="1 2">JWXQ-INN-674</strain>
    </source>
</reference>
<evidence type="ECO:0000313" key="2">
    <source>
        <dbReference type="Proteomes" id="UP000434101"/>
    </source>
</evidence>
<comment type="caution">
    <text evidence="1">The sequence shown here is derived from an EMBL/GenBank/DDBJ whole genome shotgun (WGS) entry which is preliminary data.</text>
</comment>
<dbReference type="NCBIfam" id="NF041911">
    <property type="entry name" value="HVO_0649"/>
    <property type="match status" value="1"/>
</dbReference>
<protein>
    <recommendedName>
        <fullName evidence="3">Small CPxCG-related zinc finger protein</fullName>
    </recommendedName>
</protein>
<dbReference type="Proteomes" id="UP000434101">
    <property type="component" value="Unassembled WGS sequence"/>
</dbReference>
<dbReference type="AlphaFoldDB" id="A0A6B0VR78"/>